<dbReference type="AlphaFoldDB" id="A0ABC8U7X8"/>
<proteinExistence type="inferred from homology"/>
<keyword evidence="8" id="KW-1185">Reference proteome</keyword>
<evidence type="ECO:0000256" key="6">
    <source>
        <dbReference type="PROSITE-ProRule" id="PRU00708"/>
    </source>
</evidence>
<evidence type="ECO:0000256" key="2">
    <source>
        <dbReference type="ARBA" id="ARBA00007626"/>
    </source>
</evidence>
<dbReference type="Gene3D" id="1.25.40.10">
    <property type="entry name" value="Tetratricopeptide repeat domain"/>
    <property type="match status" value="2"/>
</dbReference>
<evidence type="ECO:0000256" key="4">
    <source>
        <dbReference type="ARBA" id="ARBA00022946"/>
    </source>
</evidence>
<keyword evidence="5" id="KW-0496">Mitochondrion</keyword>
<comment type="caution">
    <text evidence="7">The sequence shown here is derived from an EMBL/GenBank/DDBJ whole genome shotgun (WGS) entry which is preliminary data.</text>
</comment>
<evidence type="ECO:0000313" key="8">
    <source>
        <dbReference type="Proteomes" id="UP001642360"/>
    </source>
</evidence>
<feature type="repeat" description="PPR" evidence="6">
    <location>
        <begin position="172"/>
        <end position="206"/>
    </location>
</feature>
<comment type="similarity">
    <text evidence="2">Belongs to the PPR family. P subfamily.</text>
</comment>
<accession>A0ABC8U7X8</accession>
<dbReference type="PANTHER" id="PTHR45717">
    <property type="entry name" value="OS12G0527900 PROTEIN"/>
    <property type="match status" value="1"/>
</dbReference>
<dbReference type="PANTHER" id="PTHR45717:SF10">
    <property type="entry name" value="OS10G0501000 PROTEIN"/>
    <property type="match status" value="1"/>
</dbReference>
<dbReference type="GO" id="GO:0003729">
    <property type="term" value="F:mRNA binding"/>
    <property type="evidence" value="ECO:0007669"/>
    <property type="project" value="UniProtKB-ARBA"/>
</dbReference>
<dbReference type="FunFam" id="1.25.40.10:FF:000385">
    <property type="entry name" value="Pentatricopeptide repeat-containing protein mitochondrial"/>
    <property type="match status" value="1"/>
</dbReference>
<evidence type="ECO:0000256" key="1">
    <source>
        <dbReference type="ARBA" id="ARBA00004173"/>
    </source>
</evidence>
<sequence>MMKLIHSNSWCKCRNLSRVFRVCLFSTNSPIEPSRTEDTLFRRLLPASDPKVSVVPILDRWLVEGKPIEQEELQKIIKQLRNFRRFKDALEISKWMSDIEYLDISAGDVAVQLDLISKVHGLEQAEVYFDNIPNTLRVFQVYGALLNSYAEAKSLEKAEIIMQKMRELGYARTLSYNVMLNLYSEMGKHDKIDFLMQEMEEKGITCDKYTFNIRLNAYAANSDIEGMEKLLRKMEADPFVIMDWNAYVVAANGFLKAGVAEKALAVLKKAEQLIKVKTRRSAYEILLTLYASMGKKDKVYHIWNLHKKIGKFYNISYLCMISSLVKLDDLEGAEKVLEEWEAKKKYFDLRVPNLLISAYCKKGLLGKAESIVNRLTECGKEPDASTWSRMALGYQRHNQMEKAVETMKKSILASHPGWKPNLPTLASCLEYLKGKGDVEGAEDIMRLLEKKGHFSEDLHDRIIKYIKKGNPVFQMLE</sequence>
<dbReference type="GO" id="GO:0005739">
    <property type="term" value="C:mitochondrion"/>
    <property type="evidence" value="ECO:0007669"/>
    <property type="project" value="UniProtKB-SubCell"/>
</dbReference>
<evidence type="ECO:0000313" key="7">
    <source>
        <dbReference type="EMBL" id="CAK9177596.1"/>
    </source>
</evidence>
<dbReference type="Proteomes" id="UP001642360">
    <property type="component" value="Unassembled WGS sequence"/>
</dbReference>
<reference evidence="7 8" key="1">
    <citation type="submission" date="2024-02" db="EMBL/GenBank/DDBJ databases">
        <authorList>
            <person name="Vignale AGUSTIN F."/>
            <person name="Sosa J E."/>
            <person name="Modenutti C."/>
        </authorList>
    </citation>
    <scope>NUCLEOTIDE SEQUENCE [LARGE SCALE GENOMIC DNA]</scope>
</reference>
<evidence type="ECO:0000256" key="3">
    <source>
        <dbReference type="ARBA" id="ARBA00022737"/>
    </source>
</evidence>
<dbReference type="InterPro" id="IPR002885">
    <property type="entry name" value="PPR_rpt"/>
</dbReference>
<dbReference type="Pfam" id="PF13041">
    <property type="entry name" value="PPR_2"/>
    <property type="match status" value="1"/>
</dbReference>
<comment type="subcellular location">
    <subcellularLocation>
        <location evidence="1">Mitochondrion</location>
    </subcellularLocation>
</comment>
<dbReference type="NCBIfam" id="TIGR00756">
    <property type="entry name" value="PPR"/>
    <property type="match status" value="3"/>
</dbReference>
<keyword evidence="3" id="KW-0677">Repeat</keyword>
<feature type="repeat" description="PPR" evidence="6">
    <location>
        <begin position="348"/>
        <end position="382"/>
    </location>
</feature>
<dbReference type="PROSITE" id="PS51375">
    <property type="entry name" value="PPR"/>
    <property type="match status" value="2"/>
</dbReference>
<evidence type="ECO:0008006" key="9">
    <source>
        <dbReference type="Google" id="ProtNLM"/>
    </source>
</evidence>
<protein>
    <recommendedName>
        <fullName evidence="9">Pentatricopeptide repeat-containing protein</fullName>
    </recommendedName>
</protein>
<dbReference type="EMBL" id="CAUOFW020007091">
    <property type="protein sequence ID" value="CAK9177596.1"/>
    <property type="molecule type" value="Genomic_DNA"/>
</dbReference>
<name>A0ABC8U7X8_9AQUA</name>
<dbReference type="Pfam" id="PF01535">
    <property type="entry name" value="PPR"/>
    <property type="match status" value="3"/>
</dbReference>
<dbReference type="InterPro" id="IPR011990">
    <property type="entry name" value="TPR-like_helical_dom_sf"/>
</dbReference>
<organism evidence="7 8">
    <name type="scientific">Ilex paraguariensis</name>
    <name type="common">yerba mate</name>
    <dbReference type="NCBI Taxonomy" id="185542"/>
    <lineage>
        <taxon>Eukaryota</taxon>
        <taxon>Viridiplantae</taxon>
        <taxon>Streptophyta</taxon>
        <taxon>Embryophyta</taxon>
        <taxon>Tracheophyta</taxon>
        <taxon>Spermatophyta</taxon>
        <taxon>Magnoliopsida</taxon>
        <taxon>eudicotyledons</taxon>
        <taxon>Gunneridae</taxon>
        <taxon>Pentapetalae</taxon>
        <taxon>asterids</taxon>
        <taxon>campanulids</taxon>
        <taxon>Aquifoliales</taxon>
        <taxon>Aquifoliaceae</taxon>
        <taxon>Ilex</taxon>
    </lineage>
</organism>
<evidence type="ECO:0000256" key="5">
    <source>
        <dbReference type="ARBA" id="ARBA00023128"/>
    </source>
</evidence>
<gene>
    <name evidence="7" type="ORF">ILEXP_LOCUS47506</name>
</gene>
<keyword evidence="4" id="KW-0809">Transit peptide</keyword>
<dbReference type="SUPFAM" id="SSF48452">
    <property type="entry name" value="TPR-like"/>
    <property type="match status" value="1"/>
</dbReference>